<feature type="region of interest" description="Disordered" evidence="1">
    <location>
        <begin position="125"/>
        <end position="179"/>
    </location>
</feature>
<evidence type="ECO:0000313" key="3">
    <source>
        <dbReference type="Proteomes" id="UP001215598"/>
    </source>
</evidence>
<accession>A0AAD7NAP6</accession>
<reference evidence="2" key="1">
    <citation type="submission" date="2023-03" db="EMBL/GenBank/DDBJ databases">
        <title>Massive genome expansion in bonnet fungi (Mycena s.s.) driven by repeated elements and novel gene families across ecological guilds.</title>
        <authorList>
            <consortium name="Lawrence Berkeley National Laboratory"/>
            <person name="Harder C.B."/>
            <person name="Miyauchi S."/>
            <person name="Viragh M."/>
            <person name="Kuo A."/>
            <person name="Thoen E."/>
            <person name="Andreopoulos B."/>
            <person name="Lu D."/>
            <person name="Skrede I."/>
            <person name="Drula E."/>
            <person name="Henrissat B."/>
            <person name="Morin E."/>
            <person name="Kohler A."/>
            <person name="Barry K."/>
            <person name="LaButti K."/>
            <person name="Morin E."/>
            <person name="Salamov A."/>
            <person name="Lipzen A."/>
            <person name="Mereny Z."/>
            <person name="Hegedus B."/>
            <person name="Baldrian P."/>
            <person name="Stursova M."/>
            <person name="Weitz H."/>
            <person name="Taylor A."/>
            <person name="Grigoriev I.V."/>
            <person name="Nagy L.G."/>
            <person name="Martin F."/>
            <person name="Kauserud H."/>
        </authorList>
    </citation>
    <scope>NUCLEOTIDE SEQUENCE</scope>
    <source>
        <strain evidence="2">CBHHK182m</strain>
    </source>
</reference>
<comment type="caution">
    <text evidence="2">The sequence shown here is derived from an EMBL/GenBank/DDBJ whole genome shotgun (WGS) entry which is preliminary data.</text>
</comment>
<sequence length="378" mass="41645">MSRSPHTPNSSIVNAGNLLPSVNVLFDEVRQRERASSHSSNGSRPQSAWSGFPGPDRRLLGHNTSPRTPLPPLQVGPRPVMETTPPMMQRQPNELRYRHGDSPPPEVQAQNSIVVIPNRMGGRYAQTPCHPNGQPHAPGLLPPTFSHPASPPRHHRQSRAVTTSPSSGRHARPSAPNVREAANDASARIFHTLLEAAGNPSCPQCVHDLKIESRRQVAGSHGPAFSQYAHGLKPQHPTALPQIHGLVTIPFTPKALNNHQTLYGVSLTEILDFRDVLEEPRDRVLDSSLNQISLTIEHPGYPRVTKQIAGNCPHRPVSRFNLAFSVAEAYFSYFKSHPFNPALVPPNAAVVRSVTQLRLISLYTTDRTNYHAHLAYVF</sequence>
<evidence type="ECO:0000256" key="1">
    <source>
        <dbReference type="SAM" id="MobiDB-lite"/>
    </source>
</evidence>
<proteinExistence type="predicted"/>
<keyword evidence="3" id="KW-1185">Reference proteome</keyword>
<dbReference type="Proteomes" id="UP001215598">
    <property type="component" value="Unassembled WGS sequence"/>
</dbReference>
<feature type="compositionally biased region" description="Polar residues" evidence="1">
    <location>
        <begin position="37"/>
        <end position="49"/>
    </location>
</feature>
<organism evidence="2 3">
    <name type="scientific">Mycena metata</name>
    <dbReference type="NCBI Taxonomy" id="1033252"/>
    <lineage>
        <taxon>Eukaryota</taxon>
        <taxon>Fungi</taxon>
        <taxon>Dikarya</taxon>
        <taxon>Basidiomycota</taxon>
        <taxon>Agaricomycotina</taxon>
        <taxon>Agaricomycetes</taxon>
        <taxon>Agaricomycetidae</taxon>
        <taxon>Agaricales</taxon>
        <taxon>Marasmiineae</taxon>
        <taxon>Mycenaceae</taxon>
        <taxon>Mycena</taxon>
    </lineage>
</organism>
<gene>
    <name evidence="2" type="ORF">B0H16DRAFT_1544105</name>
</gene>
<feature type="region of interest" description="Disordered" evidence="1">
    <location>
        <begin position="30"/>
        <end position="88"/>
    </location>
</feature>
<dbReference type="AlphaFoldDB" id="A0AAD7NAP6"/>
<name>A0AAD7NAP6_9AGAR</name>
<protein>
    <submittedName>
        <fullName evidence="2">Uncharacterized protein</fullName>
    </submittedName>
</protein>
<dbReference type="EMBL" id="JARKIB010000054">
    <property type="protein sequence ID" value="KAJ7753841.1"/>
    <property type="molecule type" value="Genomic_DNA"/>
</dbReference>
<evidence type="ECO:0000313" key="2">
    <source>
        <dbReference type="EMBL" id="KAJ7753841.1"/>
    </source>
</evidence>